<dbReference type="GO" id="GO:0016818">
    <property type="term" value="F:hydrolase activity, acting on acid anhydrides, in phosphorus-containing anhydrides"/>
    <property type="evidence" value="ECO:0007669"/>
    <property type="project" value="InterPro"/>
</dbReference>
<dbReference type="GO" id="GO:0003676">
    <property type="term" value="F:nucleic acid binding"/>
    <property type="evidence" value="ECO:0007669"/>
    <property type="project" value="InterPro"/>
</dbReference>
<reference evidence="5 6" key="1">
    <citation type="submission" date="2018-03" db="EMBL/GenBank/DDBJ databases">
        <title>The draft genome of Sphingosinicella sp. GL-C-18.</title>
        <authorList>
            <person name="Liu L."/>
            <person name="Li L."/>
            <person name="Liang L."/>
            <person name="Zhang X."/>
            <person name="Wang T."/>
        </authorList>
    </citation>
    <scope>NUCLEOTIDE SEQUENCE [LARGE SCALE GENOMIC DNA]</scope>
    <source>
        <strain evidence="5 6">GL-C-18</strain>
    </source>
</reference>
<feature type="domain" description="HIRAN" evidence="4">
    <location>
        <begin position="10"/>
        <end position="78"/>
    </location>
</feature>
<evidence type="ECO:0000313" key="6">
    <source>
        <dbReference type="Proteomes" id="UP000241167"/>
    </source>
</evidence>
<evidence type="ECO:0000313" key="5">
    <source>
        <dbReference type="EMBL" id="PSJ40505.1"/>
    </source>
</evidence>
<sequence>MPSRDLSLAVVGMAFPNKDGGNRQFEVAMCTPGEPVKLVPEPTNKADPAAVAVYSARNVQIGYLTAERCVWIGGKLRQGQEIRAVFQEGSNKGAVIRVNLDGKDPALPAPRSSSAPINRGDPAAGLADPDSGFWPDEVPPDDC</sequence>
<feature type="compositionally biased region" description="Low complexity" evidence="3">
    <location>
        <begin position="105"/>
        <end position="116"/>
    </location>
</feature>
<feature type="region of interest" description="Disordered" evidence="3">
    <location>
        <begin position="101"/>
        <end position="143"/>
    </location>
</feature>
<keyword evidence="1" id="KW-0479">Metal-binding</keyword>
<dbReference type="InterPro" id="IPR014905">
    <property type="entry name" value="HIRAN"/>
</dbReference>
<protein>
    <recommendedName>
        <fullName evidence="4">HIRAN domain-containing protein</fullName>
    </recommendedName>
</protein>
<organism evidence="5 6">
    <name type="scientific">Allosphingosinicella deserti</name>
    <dbReference type="NCBI Taxonomy" id="2116704"/>
    <lineage>
        <taxon>Bacteria</taxon>
        <taxon>Pseudomonadati</taxon>
        <taxon>Pseudomonadota</taxon>
        <taxon>Alphaproteobacteria</taxon>
        <taxon>Sphingomonadales</taxon>
        <taxon>Sphingomonadaceae</taxon>
        <taxon>Allosphingosinicella</taxon>
    </lineage>
</organism>
<gene>
    <name evidence="5" type="ORF">C7I55_09230</name>
</gene>
<name>A0A2P7QRC0_9SPHN</name>
<accession>A0A2P7QRC0</accession>
<dbReference type="Pfam" id="PF08797">
    <property type="entry name" value="HIRAN"/>
    <property type="match status" value="1"/>
</dbReference>
<evidence type="ECO:0000256" key="1">
    <source>
        <dbReference type="ARBA" id="ARBA00022723"/>
    </source>
</evidence>
<comment type="caution">
    <text evidence="5">The sequence shown here is derived from an EMBL/GenBank/DDBJ whole genome shotgun (WGS) entry which is preliminary data.</text>
</comment>
<proteinExistence type="predicted"/>
<evidence type="ECO:0000256" key="2">
    <source>
        <dbReference type="ARBA" id="ARBA00022801"/>
    </source>
</evidence>
<dbReference type="GO" id="GO:0008270">
    <property type="term" value="F:zinc ion binding"/>
    <property type="evidence" value="ECO:0007669"/>
    <property type="project" value="InterPro"/>
</dbReference>
<evidence type="ECO:0000259" key="4">
    <source>
        <dbReference type="Pfam" id="PF08797"/>
    </source>
</evidence>
<keyword evidence="2" id="KW-0378">Hydrolase</keyword>
<evidence type="ECO:0000256" key="3">
    <source>
        <dbReference type="SAM" id="MobiDB-lite"/>
    </source>
</evidence>
<dbReference type="OrthoDB" id="7432909at2"/>
<keyword evidence="6" id="KW-1185">Reference proteome</keyword>
<dbReference type="RefSeq" id="WP_106512657.1">
    <property type="nucleotide sequence ID" value="NZ_PXYI01000003.1"/>
</dbReference>
<dbReference type="Gene3D" id="3.30.70.2330">
    <property type="match status" value="1"/>
</dbReference>
<dbReference type="Proteomes" id="UP000241167">
    <property type="component" value="Unassembled WGS sequence"/>
</dbReference>
<dbReference type="EMBL" id="PXYI01000003">
    <property type="protein sequence ID" value="PSJ40505.1"/>
    <property type="molecule type" value="Genomic_DNA"/>
</dbReference>
<dbReference type="AlphaFoldDB" id="A0A2P7QRC0"/>